<comment type="caution">
    <text evidence="1">The sequence shown here is derived from an EMBL/GenBank/DDBJ whole genome shotgun (WGS) entry which is preliminary data.</text>
</comment>
<evidence type="ECO:0000313" key="2">
    <source>
        <dbReference type="Proteomes" id="UP000789525"/>
    </source>
</evidence>
<dbReference type="Proteomes" id="UP000789525">
    <property type="component" value="Unassembled WGS sequence"/>
</dbReference>
<reference evidence="1" key="1">
    <citation type="submission" date="2021-06" db="EMBL/GenBank/DDBJ databases">
        <authorList>
            <person name="Kallberg Y."/>
            <person name="Tangrot J."/>
            <person name="Rosling A."/>
        </authorList>
    </citation>
    <scope>NUCLEOTIDE SEQUENCE</scope>
    <source>
        <strain evidence="1">CL356</strain>
    </source>
</reference>
<proteinExistence type="predicted"/>
<accession>A0ACA9KPE0</accession>
<name>A0ACA9KPE0_9GLOM</name>
<evidence type="ECO:0000313" key="1">
    <source>
        <dbReference type="EMBL" id="CAG8483437.1"/>
    </source>
</evidence>
<gene>
    <name evidence="1" type="ORF">ACOLOM_LOCUS2077</name>
</gene>
<dbReference type="EMBL" id="CAJVPT010002559">
    <property type="protein sequence ID" value="CAG8483437.1"/>
    <property type="molecule type" value="Genomic_DNA"/>
</dbReference>
<keyword evidence="2" id="KW-1185">Reference proteome</keyword>
<organism evidence="1 2">
    <name type="scientific">Acaulospora colombiana</name>
    <dbReference type="NCBI Taxonomy" id="27376"/>
    <lineage>
        <taxon>Eukaryota</taxon>
        <taxon>Fungi</taxon>
        <taxon>Fungi incertae sedis</taxon>
        <taxon>Mucoromycota</taxon>
        <taxon>Glomeromycotina</taxon>
        <taxon>Glomeromycetes</taxon>
        <taxon>Diversisporales</taxon>
        <taxon>Acaulosporaceae</taxon>
        <taxon>Acaulospora</taxon>
    </lineage>
</organism>
<protein>
    <submittedName>
        <fullName evidence="1">3196_t:CDS:1</fullName>
    </submittedName>
</protein>
<sequence>MPPKSSKKKRNINSARGFATTSTPSKSKEKIEETSKANDDSESNKVVSIDTSTQIDSIDTRPEDNELYDMIPIIEKLRDLNSKKVDTHFKDLSSEESVADINQLPVLKLDTSTELKIVNYIKKIGYQEQVDTKFDDAIDLKDQKERERVLTKLDFVYLILKRLGFLKTDIEECIRRICSLDLRPALDWLCINVSPESLPVGFSDKIYHDDVKTSIKFVPKNPTSTSQLPSTRMEPLPSEKEDSSSDEHANMSQLKSWILDAAGNSESDGDDIMTDPSVKYAELKLKLIAQQKILKKYGDSEEVSSRIDAINAKIKLLEGDYLFDRREAERLFKEKQKKIERDEEIKRLKSKFDSEEEISNKPKRDEESNLLGFSIQDEDDGDLFGGLLDVPSPSEEEMKSESTVKKINTTCLLREMPVHASWTGKMPKEILQEVCRKKDLQVRVNFHQEPTVGGNSIKKAGVKIIWGGGKEDGFVMKDEGCRSFEEAENYVSTLALVELTDLPLYHLLPPSYKDLWIELMEAKNFEANKHKIASEEERMKFLLSITDNKIKEFNTIEETAKENVKITEQLNETVPDKITSNSQDMSISDEGAAMKKALFRPHWLIIITNAKLKAKRKLLPIYSYREELLKKLDNNQVIIVSGETGCGKSTQMPQFIAEHMLLRGIILMSATLESQKFSQYFYKCPIIDIPGKTFPVAVRYLEDVIEKTGYMIDEGDEYAARVVRQIKDEGTISVTGRGNTTNKVHYEVEADIYTDGDFSIPDEELSSLSQRTRLVLRRLDFNKINYDIIMLLLTFICVPGNISSSTETGTSPDIPPDGAILIFLPGMPEILKLYDQLRADRNFQDEAKFLVYPLHSLVSSENQGSAFEIPPKGVRKIVLATNIAETGITIPDVTIVIDTGKANQISLKKITTLQETFVARANSRQRRGRAGRVREGICYHLFTKWKHDHEMADYELPEILRLPLLEFCLKIKVCGLGDISDVFSEAVDPPTNKAIRNAIATLQEVQALTPEGELTPLGMHLSHIPVDVHIGKMLLFGAIFRCLDPILTIAATLSYRSPFLTPFGKEAESDAARNKFRYGDSDLLTMYNAYCEWKLTYEKNGPGKFLREFCRANFLSDQNLRVIEDLKKQFLSLLVNIGFVQVDEKMKAELRRYTSQTMCRIPAVYNEHTSSTPIINAAIAAGLYPRVIHRDLRNKQFVTVLSRDPKQVFMHPSSINFKLQVTNPNDLLSLGKNWFVYNTLMQTNKLYVRETSLVEVIDLVLFGREIEVKVRNIMLVPVHPCSCYAEHEIKMLSIDKWIKLKCPARAATLLKYLRNQLVLIQQNRILKYKIDYPEAELDEEQQGWLDLILEVIKSCEETGG</sequence>